<protein>
    <submittedName>
        <fullName evidence="1">Uncharacterized protein</fullName>
    </submittedName>
</protein>
<dbReference type="KEGG" id="sbr:SY1_16120"/>
<reference evidence="2" key="1">
    <citation type="submission" date="2010-03" db="EMBL/GenBank/DDBJ databases">
        <title>The genome sequence of Synergistetes sp. SGP1.</title>
        <authorList>
            <consortium name="metaHIT consortium -- http://www.metahit.eu/"/>
            <person name="Pajon A."/>
            <person name="Turner K."/>
            <person name="Parkhill J."/>
            <person name="Wade W."/>
            <person name="Vartoukian S."/>
        </authorList>
    </citation>
    <scope>NUCLEOTIDE SEQUENCE [LARGE SCALE GENOMIC DNA]</scope>
    <source>
        <strain evidence="2">SGP1</strain>
    </source>
</reference>
<evidence type="ECO:0000313" key="2">
    <source>
        <dbReference type="Proteomes" id="UP000008957"/>
    </source>
</evidence>
<dbReference type="RefSeq" id="WP_015556740.1">
    <property type="nucleotide sequence ID" value="NC_021038.1"/>
</dbReference>
<gene>
    <name evidence="1" type="ORF">SY1_16120</name>
</gene>
<evidence type="ECO:0000313" key="1">
    <source>
        <dbReference type="EMBL" id="CBL28593.1"/>
    </source>
</evidence>
<dbReference type="EMBL" id="FP929056">
    <property type="protein sequence ID" value="CBL28593.1"/>
    <property type="molecule type" value="Genomic_DNA"/>
</dbReference>
<dbReference type="AlphaFoldDB" id="A0AB94IXN7"/>
<keyword evidence="2" id="KW-1185">Reference proteome</keyword>
<reference evidence="1 2" key="2">
    <citation type="submission" date="2010-03" db="EMBL/GenBank/DDBJ databases">
        <authorList>
            <person name="Pajon A."/>
        </authorList>
    </citation>
    <scope>NUCLEOTIDE SEQUENCE [LARGE SCALE GENOMIC DNA]</scope>
    <source>
        <strain evidence="1 2">SGP1</strain>
    </source>
</reference>
<sequence>MLAISLCTGFSAVALLCVLELLLAATEQEPPRWLDYVDGPYVRTKYTALKGRDW</sequence>
<name>A0AB94IXN7_9BACT</name>
<dbReference type="Proteomes" id="UP000008957">
    <property type="component" value="Chromosome"/>
</dbReference>
<accession>A0AB94IXN7</accession>
<proteinExistence type="predicted"/>
<organism evidence="1 2">
    <name type="scientific">Fretibacterium fastidiosum</name>
    <dbReference type="NCBI Taxonomy" id="651822"/>
    <lineage>
        <taxon>Bacteria</taxon>
        <taxon>Thermotogati</taxon>
        <taxon>Synergistota</taxon>
        <taxon>Synergistia</taxon>
        <taxon>Synergistales</taxon>
        <taxon>Aminobacteriaceae</taxon>
        <taxon>Fretibacterium</taxon>
    </lineage>
</organism>